<evidence type="ECO:0000313" key="1">
    <source>
        <dbReference type="EMBL" id="MBM7059357.1"/>
    </source>
</evidence>
<keyword evidence="2" id="KW-1185">Reference proteome</keyword>
<gene>
    <name evidence="1" type="ORF">JQX08_01425</name>
</gene>
<evidence type="ECO:0008006" key="3">
    <source>
        <dbReference type="Google" id="ProtNLM"/>
    </source>
</evidence>
<evidence type="ECO:0000313" key="2">
    <source>
        <dbReference type="Proteomes" id="UP000717995"/>
    </source>
</evidence>
<name>A0ABS2I8R4_9GAMM</name>
<comment type="caution">
    <text evidence="1">The sequence shown here is derived from an EMBL/GenBank/DDBJ whole genome shotgun (WGS) entry which is preliminary data.</text>
</comment>
<reference evidence="1 2" key="1">
    <citation type="submission" date="2021-02" db="EMBL/GenBank/DDBJ databases">
        <authorList>
            <person name="Lee D.-H."/>
        </authorList>
    </citation>
    <scope>NUCLEOTIDE SEQUENCE [LARGE SCALE GENOMIC DNA]</scope>
    <source>
        <strain evidence="1 2">UL073</strain>
    </source>
</reference>
<sequence length="143" mass="15715">MNSAFLTPGRRIERLCLSPEKLKITGFQSPAGDHEQGPLSIDEFVGLGAPHIWLWIADSDALAGLGIYQHDVLVVNRVGQADPGRAAIVVIDHEFKLCSILTDAEKKRSLVTIGRAGECQRLADQGEVVLWGIVDFLFRDLRP</sequence>
<dbReference type="SUPFAM" id="SSF51306">
    <property type="entry name" value="LexA/Signal peptidase"/>
    <property type="match status" value="1"/>
</dbReference>
<dbReference type="Proteomes" id="UP000717995">
    <property type="component" value="Unassembled WGS sequence"/>
</dbReference>
<organism evidence="1 2">
    <name type="scientific">Zestomonas insulae</name>
    <dbReference type="NCBI Taxonomy" id="2809017"/>
    <lineage>
        <taxon>Bacteria</taxon>
        <taxon>Pseudomonadati</taxon>
        <taxon>Pseudomonadota</taxon>
        <taxon>Gammaproteobacteria</taxon>
        <taxon>Pseudomonadales</taxon>
        <taxon>Pseudomonadaceae</taxon>
        <taxon>Zestomonas</taxon>
    </lineage>
</organism>
<dbReference type="InterPro" id="IPR036286">
    <property type="entry name" value="LexA/Signal_pep-like_sf"/>
</dbReference>
<dbReference type="RefSeq" id="WP_204914189.1">
    <property type="nucleotide sequence ID" value="NZ_JAFEUP010000001.1"/>
</dbReference>
<dbReference type="EMBL" id="JAFEUP010000001">
    <property type="protein sequence ID" value="MBM7059357.1"/>
    <property type="molecule type" value="Genomic_DNA"/>
</dbReference>
<proteinExistence type="predicted"/>
<protein>
    <recommendedName>
        <fullName evidence="3">DNA polymerase V</fullName>
    </recommendedName>
</protein>
<accession>A0ABS2I8R4</accession>